<dbReference type="Proteomes" id="UP000838878">
    <property type="component" value="Chromosome 13"/>
</dbReference>
<feature type="non-terminal residue" evidence="1">
    <location>
        <position position="71"/>
    </location>
</feature>
<organism evidence="1 2">
    <name type="scientific">Brenthis ino</name>
    <name type="common">lesser marbled fritillary</name>
    <dbReference type="NCBI Taxonomy" id="405034"/>
    <lineage>
        <taxon>Eukaryota</taxon>
        <taxon>Metazoa</taxon>
        <taxon>Ecdysozoa</taxon>
        <taxon>Arthropoda</taxon>
        <taxon>Hexapoda</taxon>
        <taxon>Insecta</taxon>
        <taxon>Pterygota</taxon>
        <taxon>Neoptera</taxon>
        <taxon>Endopterygota</taxon>
        <taxon>Lepidoptera</taxon>
        <taxon>Glossata</taxon>
        <taxon>Ditrysia</taxon>
        <taxon>Papilionoidea</taxon>
        <taxon>Nymphalidae</taxon>
        <taxon>Heliconiinae</taxon>
        <taxon>Argynnini</taxon>
        <taxon>Brenthis</taxon>
    </lineage>
</organism>
<name>A0A8J9UHI0_9NEOP</name>
<evidence type="ECO:0000313" key="2">
    <source>
        <dbReference type="Proteomes" id="UP000838878"/>
    </source>
</evidence>
<accession>A0A8J9UHI0</accession>
<dbReference type="EMBL" id="OV170233">
    <property type="protein sequence ID" value="CAH0719269.1"/>
    <property type="molecule type" value="Genomic_DNA"/>
</dbReference>
<keyword evidence="2" id="KW-1185">Reference proteome</keyword>
<evidence type="ECO:0000313" key="1">
    <source>
        <dbReference type="EMBL" id="CAH0719269.1"/>
    </source>
</evidence>
<reference evidence="1" key="1">
    <citation type="submission" date="2021-12" db="EMBL/GenBank/DDBJ databases">
        <authorList>
            <person name="Martin H S."/>
        </authorList>
    </citation>
    <scope>NUCLEOTIDE SEQUENCE</scope>
</reference>
<sequence>MKASVASSNIHHLIAVICQCQTHSLSIVRRCVIAVIKIFDNLLESHDFRIVKILTIPKDVFVSSLHIRCKR</sequence>
<proteinExistence type="predicted"/>
<protein>
    <submittedName>
        <fullName evidence="1">Uncharacterized protein</fullName>
    </submittedName>
</protein>
<dbReference type="AlphaFoldDB" id="A0A8J9UHI0"/>
<gene>
    <name evidence="1" type="ORF">BINO364_LOCUS5636</name>
</gene>